<dbReference type="SUPFAM" id="SSF56112">
    <property type="entry name" value="Protein kinase-like (PK-like)"/>
    <property type="match status" value="1"/>
</dbReference>
<sequence>MIFPISIVRLLTHFTFRGHLCLVFELLSHNLYDLLRNTNFRGVSLNLTRKFTQQLCSALEFLSRPDLQIIHCDLKPENILLINPKRSAIKLVDFGSSCHVNEKVYQYIQSRFYRSPDVLLGQDYTMAIDMWSLGCILVELHTGEPLFAGQHELDQMLKIIEVLGMLPSYLIEKSRRWPMFFEREPSGNFVPNYQASMKDNVKAITLCGILQINYKAPGARKLSDILGVNSGGPMGRRLQEPGHSPQDYAIFMDLVLQMLIYDPEKRIRPTEALAHRFFRRQSVQLTNASRSLALSGHHGRQQPGLLTNPDALFYQRRGAGGGGGGAWLQKNALVSGGGGGGGGSGDFFIDLPAASRGSPGDPSGVFAPPGYPTLHQPPLTFHPATGAPLSPYDPRRRYSTRNQAPNDLTVGMAPLSYSPHANGGGLVDAVVTWSLSTFRQRLASTPQPAISPE</sequence>
<dbReference type="OrthoDB" id="9332038at2759"/>
<keyword evidence="1" id="KW-0723">Serine/threonine-protein kinase</keyword>
<dbReference type="InterPro" id="IPR050494">
    <property type="entry name" value="Ser_Thr_dual-spec_kinase"/>
</dbReference>
<accession>A0A0R3URJ2</accession>
<keyword evidence="5" id="KW-0067">ATP-binding</keyword>
<organism evidence="7 8">
    <name type="scientific">Mesocestoides corti</name>
    <name type="common">Flatworm</name>
    <dbReference type="NCBI Taxonomy" id="53468"/>
    <lineage>
        <taxon>Eukaryota</taxon>
        <taxon>Metazoa</taxon>
        <taxon>Spiralia</taxon>
        <taxon>Lophotrochozoa</taxon>
        <taxon>Platyhelminthes</taxon>
        <taxon>Cestoda</taxon>
        <taxon>Eucestoda</taxon>
        <taxon>Cyclophyllidea</taxon>
        <taxon>Mesocestoididae</taxon>
        <taxon>Mesocestoides</taxon>
    </lineage>
</organism>
<evidence type="ECO:0000256" key="5">
    <source>
        <dbReference type="ARBA" id="ARBA00022840"/>
    </source>
</evidence>
<dbReference type="Pfam" id="PF00069">
    <property type="entry name" value="Pkinase"/>
    <property type="match status" value="1"/>
</dbReference>
<dbReference type="Proteomes" id="UP000267029">
    <property type="component" value="Unassembled WGS sequence"/>
</dbReference>
<keyword evidence="8" id="KW-1185">Reference proteome</keyword>
<dbReference type="GO" id="GO:0005524">
    <property type="term" value="F:ATP binding"/>
    <property type="evidence" value="ECO:0007669"/>
    <property type="project" value="UniProtKB-KW"/>
</dbReference>
<evidence type="ECO:0000313" key="8">
    <source>
        <dbReference type="Proteomes" id="UP000267029"/>
    </source>
</evidence>
<dbReference type="PROSITE" id="PS50011">
    <property type="entry name" value="PROTEIN_KINASE_DOM"/>
    <property type="match status" value="1"/>
</dbReference>
<evidence type="ECO:0000259" key="6">
    <source>
        <dbReference type="PROSITE" id="PS50011"/>
    </source>
</evidence>
<evidence type="ECO:0000256" key="1">
    <source>
        <dbReference type="ARBA" id="ARBA00022527"/>
    </source>
</evidence>
<dbReference type="InterPro" id="IPR011009">
    <property type="entry name" value="Kinase-like_dom_sf"/>
</dbReference>
<dbReference type="STRING" id="53468.A0A0R3URJ2"/>
<evidence type="ECO:0000313" key="7">
    <source>
        <dbReference type="EMBL" id="VDD84495.1"/>
    </source>
</evidence>
<evidence type="ECO:0000256" key="4">
    <source>
        <dbReference type="ARBA" id="ARBA00022777"/>
    </source>
</evidence>
<gene>
    <name evidence="7" type="ORF">MCOS_LOCUS10498</name>
</gene>
<dbReference type="PANTHER" id="PTHR24058:SF28">
    <property type="entry name" value="SERINE_THREONINE-PROTEIN KINASE MINIBRAIN"/>
    <property type="match status" value="1"/>
</dbReference>
<dbReference type="AlphaFoldDB" id="A0A0R3URJ2"/>
<feature type="domain" description="Protein kinase" evidence="6">
    <location>
        <begin position="1"/>
        <end position="278"/>
    </location>
</feature>
<dbReference type="PROSITE" id="PS00108">
    <property type="entry name" value="PROTEIN_KINASE_ST"/>
    <property type="match status" value="1"/>
</dbReference>
<dbReference type="SMART" id="SM00220">
    <property type="entry name" value="S_TKc"/>
    <property type="match status" value="1"/>
</dbReference>
<evidence type="ECO:0000256" key="3">
    <source>
        <dbReference type="ARBA" id="ARBA00022741"/>
    </source>
</evidence>
<keyword evidence="4" id="KW-0418">Kinase</keyword>
<proteinExistence type="predicted"/>
<dbReference type="GO" id="GO:0004674">
    <property type="term" value="F:protein serine/threonine kinase activity"/>
    <property type="evidence" value="ECO:0007669"/>
    <property type="project" value="UniProtKB-KW"/>
</dbReference>
<keyword evidence="3" id="KW-0547">Nucleotide-binding</keyword>
<dbReference type="InterPro" id="IPR008271">
    <property type="entry name" value="Ser/Thr_kinase_AS"/>
</dbReference>
<dbReference type="PANTHER" id="PTHR24058">
    <property type="entry name" value="DUAL SPECIFICITY PROTEIN KINASE"/>
    <property type="match status" value="1"/>
</dbReference>
<dbReference type="InterPro" id="IPR000719">
    <property type="entry name" value="Prot_kinase_dom"/>
</dbReference>
<name>A0A0R3URJ2_MESCO</name>
<protein>
    <recommendedName>
        <fullName evidence="6">Protein kinase domain-containing protein</fullName>
    </recommendedName>
</protein>
<keyword evidence="2" id="KW-0808">Transferase</keyword>
<dbReference type="EMBL" id="UXSR01006440">
    <property type="protein sequence ID" value="VDD84495.1"/>
    <property type="molecule type" value="Genomic_DNA"/>
</dbReference>
<evidence type="ECO:0000256" key="2">
    <source>
        <dbReference type="ARBA" id="ARBA00022679"/>
    </source>
</evidence>
<reference evidence="7 8" key="1">
    <citation type="submission" date="2018-10" db="EMBL/GenBank/DDBJ databases">
        <authorList>
            <consortium name="Pathogen Informatics"/>
        </authorList>
    </citation>
    <scope>NUCLEOTIDE SEQUENCE [LARGE SCALE GENOMIC DNA]</scope>
</reference>
<dbReference type="Gene3D" id="1.10.510.10">
    <property type="entry name" value="Transferase(Phosphotransferase) domain 1"/>
    <property type="match status" value="1"/>
</dbReference>